<keyword evidence="3" id="KW-1185">Reference proteome</keyword>
<dbReference type="GO" id="GO:0006935">
    <property type="term" value="P:chemotaxis"/>
    <property type="evidence" value="ECO:0007669"/>
    <property type="project" value="InterPro"/>
</dbReference>
<dbReference type="Gene3D" id="2.30.30.40">
    <property type="entry name" value="SH3 Domains"/>
    <property type="match status" value="1"/>
</dbReference>
<dbReference type="PANTHER" id="PTHR22617:SF23">
    <property type="entry name" value="CHEMOTAXIS PROTEIN CHEW"/>
    <property type="match status" value="1"/>
</dbReference>
<dbReference type="InterPro" id="IPR036061">
    <property type="entry name" value="CheW-like_dom_sf"/>
</dbReference>
<dbReference type="Pfam" id="PF01584">
    <property type="entry name" value="CheW"/>
    <property type="match status" value="1"/>
</dbReference>
<reference evidence="2 3" key="2">
    <citation type="journal article" date="2015" name="Genome Announc.">
        <title>Complete Genome Sequence of Hyperthermophilic Piezophilic Archaeon Palaeococcus pacificus DY20341T, Isolated from Deep-Sea Hydrothermal Sediments.</title>
        <authorList>
            <person name="Zeng X."/>
            <person name="Jebbar M."/>
            <person name="Shao Z."/>
        </authorList>
    </citation>
    <scope>NUCLEOTIDE SEQUENCE [LARGE SCALE GENOMIC DNA]</scope>
    <source>
        <strain evidence="2 3">DY20341</strain>
    </source>
</reference>
<protein>
    <recommendedName>
        <fullName evidence="1">CheW-like domain-containing protein</fullName>
    </recommendedName>
</protein>
<proteinExistence type="predicted"/>
<dbReference type="STRING" id="1343739.PAP_04495"/>
<evidence type="ECO:0000313" key="3">
    <source>
        <dbReference type="Proteomes" id="UP000027981"/>
    </source>
</evidence>
<dbReference type="InterPro" id="IPR002545">
    <property type="entry name" value="CheW-lke_dom"/>
</dbReference>
<dbReference type="GO" id="GO:0007165">
    <property type="term" value="P:signal transduction"/>
    <property type="evidence" value="ECO:0007669"/>
    <property type="project" value="InterPro"/>
</dbReference>
<name>A0A075LRF0_9EURY</name>
<dbReference type="CDD" id="cd00732">
    <property type="entry name" value="CheW"/>
    <property type="match status" value="1"/>
</dbReference>
<dbReference type="PROSITE" id="PS50851">
    <property type="entry name" value="CHEW"/>
    <property type="match status" value="1"/>
</dbReference>
<dbReference type="Proteomes" id="UP000027981">
    <property type="component" value="Chromosome"/>
</dbReference>
<dbReference type="InterPro" id="IPR039315">
    <property type="entry name" value="CheW"/>
</dbReference>
<organism evidence="2 3">
    <name type="scientific">Palaeococcus pacificus DY20341</name>
    <dbReference type="NCBI Taxonomy" id="1343739"/>
    <lineage>
        <taxon>Archaea</taxon>
        <taxon>Methanobacteriati</taxon>
        <taxon>Methanobacteriota</taxon>
        <taxon>Thermococci</taxon>
        <taxon>Thermococcales</taxon>
        <taxon>Thermococcaceae</taxon>
        <taxon>Palaeococcus</taxon>
    </lineage>
</organism>
<dbReference type="SUPFAM" id="SSF50341">
    <property type="entry name" value="CheW-like"/>
    <property type="match status" value="1"/>
</dbReference>
<dbReference type="eggNOG" id="arCOG02395">
    <property type="taxonomic scope" value="Archaea"/>
</dbReference>
<evidence type="ECO:0000259" key="1">
    <source>
        <dbReference type="PROSITE" id="PS50851"/>
    </source>
</evidence>
<feature type="domain" description="CheW-like" evidence="1">
    <location>
        <begin position="1"/>
        <end position="143"/>
    </location>
</feature>
<reference evidence="3" key="1">
    <citation type="submission" date="2013-06" db="EMBL/GenBank/DDBJ databases">
        <title>Complete Genome Sequence of Hyperthermophilic Palaeococcus pacificus DY20341T, Isolated from a Deep-Sea Hydrothermal Sediments.</title>
        <authorList>
            <person name="Zeng X."/>
            <person name="Shao Z."/>
        </authorList>
    </citation>
    <scope>NUCLEOTIDE SEQUENCE [LARGE SCALE GENOMIC DNA]</scope>
    <source>
        <strain evidence="3">DY20341</strain>
    </source>
</reference>
<dbReference type="Gene3D" id="2.40.50.180">
    <property type="entry name" value="CheA-289, Domain 4"/>
    <property type="match status" value="1"/>
</dbReference>
<dbReference type="GeneID" id="24842024"/>
<dbReference type="GO" id="GO:0005829">
    <property type="term" value="C:cytosol"/>
    <property type="evidence" value="ECO:0007669"/>
    <property type="project" value="TreeGrafter"/>
</dbReference>
<dbReference type="SMART" id="SM00260">
    <property type="entry name" value="CheW"/>
    <property type="match status" value="1"/>
</dbReference>
<dbReference type="RefSeq" id="WP_048164880.1">
    <property type="nucleotide sequence ID" value="NZ_CP006019.1"/>
</dbReference>
<dbReference type="PANTHER" id="PTHR22617">
    <property type="entry name" value="CHEMOTAXIS SENSOR HISTIDINE KINASE-RELATED"/>
    <property type="match status" value="1"/>
</dbReference>
<dbReference type="HOGENOM" id="CLU_048995_3_1_2"/>
<sequence>MEVVTFNLGEEEFCLEISHVREIKEMMPITRVPNVPDFIAGVINLRGQITALINLKRKLGLEDEIPLEKKKIIIAEVKDEVVGLIVDSVSDVLTLSEEEIEQTPKTLSSRVDTKFIKGIAKIDDGERLIIILDLNKLFEEDEWAI</sequence>
<accession>A0A075LRF0</accession>
<dbReference type="AlphaFoldDB" id="A0A075LRF0"/>
<evidence type="ECO:0000313" key="2">
    <source>
        <dbReference type="EMBL" id="AIF69310.1"/>
    </source>
</evidence>
<dbReference type="EMBL" id="CP006019">
    <property type="protein sequence ID" value="AIF69310.1"/>
    <property type="molecule type" value="Genomic_DNA"/>
</dbReference>
<dbReference type="KEGG" id="ppac:PAP_04495"/>
<gene>
    <name evidence="2" type="ORF">PAP_04495</name>
</gene>